<dbReference type="Pfam" id="PF03009">
    <property type="entry name" value="GDPD"/>
    <property type="match status" value="1"/>
</dbReference>
<name>A0A1Y6C381_9BACT</name>
<dbReference type="PANTHER" id="PTHR46320:SF1">
    <property type="entry name" value="GLYCEROPHOSPHODIESTER PHOSPHODIESTERASE 1"/>
    <property type="match status" value="1"/>
</dbReference>
<evidence type="ECO:0000256" key="1">
    <source>
        <dbReference type="SAM" id="SignalP"/>
    </source>
</evidence>
<organism evidence="3 4">
    <name type="scientific">Pseudobacteriovorax antillogorgiicola</name>
    <dbReference type="NCBI Taxonomy" id="1513793"/>
    <lineage>
        <taxon>Bacteria</taxon>
        <taxon>Pseudomonadati</taxon>
        <taxon>Bdellovibrionota</taxon>
        <taxon>Oligoflexia</taxon>
        <taxon>Oligoflexales</taxon>
        <taxon>Pseudobacteriovoracaceae</taxon>
        <taxon>Pseudobacteriovorax</taxon>
    </lineage>
</organism>
<accession>A0A1Y6C381</accession>
<protein>
    <submittedName>
        <fullName evidence="3">Glycerophosphoryl diester phosphodiesterase</fullName>
    </submittedName>
</protein>
<sequence>MRFVTIRHLSLSLIATLQIFGVLQAQPQGSSLPPEDDPYALGKYLRPSSQQGPFVSAHRGGLRDDIPENSLLALKATVAQGVRIIEVDVRKTRDNVLVLLHDSDLSRTTTCKGQVSLYRFADLSSCYLRSWDNTITKETIPSLETAIDWTKGKAILTLDIKGDLYEEVVTLVQTIKARGTVTIITYGTKQALDVHKLGADLVISGSLSSESELISLPPTLRAAMPTVWVGVGFPDQDLVASLQGYDISPIAGTFNTADRGRDYSFEDFLAVGVEVLASNVPERAKVSAKNW</sequence>
<dbReference type="Gene3D" id="3.20.20.190">
    <property type="entry name" value="Phosphatidylinositol (PI) phosphodiesterase"/>
    <property type="match status" value="1"/>
</dbReference>
<dbReference type="PANTHER" id="PTHR46320">
    <property type="entry name" value="GLYCEROPHOSPHODIESTER PHOSPHODIESTERASE 1"/>
    <property type="match status" value="1"/>
</dbReference>
<dbReference type="EMBL" id="FWZT01000013">
    <property type="protein sequence ID" value="SMF43363.1"/>
    <property type="molecule type" value="Genomic_DNA"/>
</dbReference>
<dbReference type="GO" id="GO:0008889">
    <property type="term" value="F:glycerophosphodiester phosphodiesterase activity"/>
    <property type="evidence" value="ECO:0007669"/>
    <property type="project" value="TreeGrafter"/>
</dbReference>
<dbReference type="CDD" id="cd08566">
    <property type="entry name" value="GDPD_AtGDE_like"/>
    <property type="match status" value="1"/>
</dbReference>
<evidence type="ECO:0000313" key="4">
    <source>
        <dbReference type="Proteomes" id="UP000192907"/>
    </source>
</evidence>
<dbReference type="Proteomes" id="UP000192907">
    <property type="component" value="Unassembled WGS sequence"/>
</dbReference>
<feature type="chain" id="PRO_5013187282" evidence="1">
    <location>
        <begin position="26"/>
        <end position="291"/>
    </location>
</feature>
<keyword evidence="4" id="KW-1185">Reference proteome</keyword>
<keyword evidence="1" id="KW-0732">Signal</keyword>
<dbReference type="GO" id="GO:0005886">
    <property type="term" value="C:plasma membrane"/>
    <property type="evidence" value="ECO:0007669"/>
    <property type="project" value="TreeGrafter"/>
</dbReference>
<dbReference type="STRING" id="1513793.SAMN06296036_11373"/>
<dbReference type="InterPro" id="IPR017946">
    <property type="entry name" value="PLC-like_Pdiesterase_TIM-brl"/>
</dbReference>
<feature type="signal peptide" evidence="1">
    <location>
        <begin position="1"/>
        <end position="25"/>
    </location>
</feature>
<feature type="domain" description="GP-PDE" evidence="2">
    <location>
        <begin position="53"/>
        <end position="291"/>
    </location>
</feature>
<reference evidence="4" key="1">
    <citation type="submission" date="2017-04" db="EMBL/GenBank/DDBJ databases">
        <authorList>
            <person name="Varghese N."/>
            <person name="Submissions S."/>
        </authorList>
    </citation>
    <scope>NUCLEOTIDE SEQUENCE [LARGE SCALE GENOMIC DNA]</scope>
    <source>
        <strain evidence="4">RKEM611</strain>
    </source>
</reference>
<proteinExistence type="predicted"/>
<dbReference type="SUPFAM" id="SSF51695">
    <property type="entry name" value="PLC-like phosphodiesterases"/>
    <property type="match status" value="1"/>
</dbReference>
<dbReference type="GO" id="GO:0006644">
    <property type="term" value="P:phospholipid metabolic process"/>
    <property type="evidence" value="ECO:0007669"/>
    <property type="project" value="TreeGrafter"/>
</dbReference>
<dbReference type="GO" id="GO:0070291">
    <property type="term" value="P:N-acylethanolamine metabolic process"/>
    <property type="evidence" value="ECO:0007669"/>
    <property type="project" value="TreeGrafter"/>
</dbReference>
<evidence type="ECO:0000313" key="3">
    <source>
        <dbReference type="EMBL" id="SMF43363.1"/>
    </source>
</evidence>
<dbReference type="GO" id="GO:0006580">
    <property type="term" value="P:ethanolamine metabolic process"/>
    <property type="evidence" value="ECO:0007669"/>
    <property type="project" value="TreeGrafter"/>
</dbReference>
<dbReference type="InterPro" id="IPR030395">
    <property type="entry name" value="GP_PDE_dom"/>
</dbReference>
<dbReference type="RefSeq" id="WP_165931723.1">
    <property type="nucleotide sequence ID" value="NZ_FWZT01000013.1"/>
</dbReference>
<gene>
    <name evidence="3" type="ORF">SAMN06296036_11373</name>
</gene>
<evidence type="ECO:0000259" key="2">
    <source>
        <dbReference type="PROSITE" id="PS51704"/>
    </source>
</evidence>
<dbReference type="PROSITE" id="PS51704">
    <property type="entry name" value="GP_PDE"/>
    <property type="match status" value="1"/>
</dbReference>
<dbReference type="AlphaFoldDB" id="A0A1Y6C381"/>